<evidence type="ECO:0000256" key="1">
    <source>
        <dbReference type="SAM" id="MobiDB-lite"/>
    </source>
</evidence>
<evidence type="ECO:0000259" key="2">
    <source>
        <dbReference type="PROSITE" id="PS50076"/>
    </source>
</evidence>
<feature type="region of interest" description="Disordered" evidence="1">
    <location>
        <begin position="77"/>
        <end position="106"/>
    </location>
</feature>
<name>A0A9P6VQD4_9HELO</name>
<dbReference type="InterPro" id="IPR001623">
    <property type="entry name" value="DnaJ_domain"/>
</dbReference>
<evidence type="ECO:0000313" key="3">
    <source>
        <dbReference type="EMBL" id="KAG0651745.1"/>
    </source>
</evidence>
<feature type="compositionally biased region" description="Basic and acidic residues" evidence="1">
    <location>
        <begin position="250"/>
        <end position="301"/>
    </location>
</feature>
<keyword evidence="4" id="KW-1185">Reference proteome</keyword>
<dbReference type="AlphaFoldDB" id="A0A9P6VQD4"/>
<dbReference type="OrthoDB" id="442087at2759"/>
<accession>A0A9P6VQD4</accession>
<gene>
    <name evidence="3" type="ORF">D0Z07_1963</name>
</gene>
<dbReference type="PANTHER" id="PTHR43096">
    <property type="entry name" value="DNAJ HOMOLOG 1, MITOCHONDRIAL-RELATED"/>
    <property type="match status" value="1"/>
</dbReference>
<dbReference type="PRINTS" id="PR00625">
    <property type="entry name" value="JDOMAIN"/>
</dbReference>
<dbReference type="InterPro" id="IPR036869">
    <property type="entry name" value="J_dom_sf"/>
</dbReference>
<feature type="domain" description="J" evidence="2">
    <location>
        <begin position="9"/>
        <end position="73"/>
    </location>
</feature>
<dbReference type="GO" id="GO:0042026">
    <property type="term" value="P:protein refolding"/>
    <property type="evidence" value="ECO:0007669"/>
    <property type="project" value="TreeGrafter"/>
</dbReference>
<proteinExistence type="predicted"/>
<protein>
    <submittedName>
        <fullName evidence="3">Hlj1</fullName>
    </submittedName>
</protein>
<dbReference type="Pfam" id="PF00226">
    <property type="entry name" value="DnaJ"/>
    <property type="match status" value="1"/>
</dbReference>
<dbReference type="PROSITE" id="PS00636">
    <property type="entry name" value="DNAJ_1"/>
    <property type="match status" value="1"/>
</dbReference>
<dbReference type="CDD" id="cd06257">
    <property type="entry name" value="DnaJ"/>
    <property type="match status" value="1"/>
</dbReference>
<dbReference type="SUPFAM" id="SSF46565">
    <property type="entry name" value="Chaperone J-domain"/>
    <property type="match status" value="1"/>
</dbReference>
<feature type="region of interest" description="Disordered" evidence="1">
    <location>
        <begin position="250"/>
        <end position="310"/>
    </location>
</feature>
<dbReference type="GO" id="GO:0005737">
    <property type="term" value="C:cytoplasm"/>
    <property type="evidence" value="ECO:0007669"/>
    <property type="project" value="TreeGrafter"/>
</dbReference>
<dbReference type="GO" id="GO:0051082">
    <property type="term" value="F:unfolded protein binding"/>
    <property type="evidence" value="ECO:0007669"/>
    <property type="project" value="TreeGrafter"/>
</dbReference>
<dbReference type="InterPro" id="IPR018253">
    <property type="entry name" value="DnaJ_domain_CS"/>
</dbReference>
<sequence>MAPAQITEDFYKVLEVEQSATAVKIKQSYKRLALQLHPDKNRKHNATESFTLLGRAYETLNDESKRRAYDLIYPSIIRDHPSPQTTRTSCPPSASSPPSGSSNEEAEIAVLEKSKQDRRTRFQAKKKVFDSSIFELQRKIRQLEKEIQNLNSILAAEAAEEAQKNSWATWLLSPIYKREEDSEEVKLRKNIERQERRLQRDMRERWLGFRKADLEKQESLLEKAEGEVDAADLVDNNQIGAREWVERERVKKEREEREREDREKAAKLWKQQHEQRQKQQQEAAERLRKRQAEERAATQKRQEKHARQWQKSFDGEQYSFTNEGSTYHASKILCSHDGWWPKVEGRTACPECHDIWTYLLQCPSCEMKACPKCQSTIRPRNRRANARVNIPREEFFYDDY</sequence>
<comment type="caution">
    <text evidence="3">The sequence shown here is derived from an EMBL/GenBank/DDBJ whole genome shotgun (WGS) entry which is preliminary data.</text>
</comment>
<reference evidence="3" key="1">
    <citation type="submission" date="2019-07" db="EMBL/GenBank/DDBJ databases">
        <title>Hyphodiscus hymeniophilus genome sequencing and assembly.</title>
        <authorList>
            <person name="Kramer G."/>
            <person name="Nodwell J."/>
        </authorList>
    </citation>
    <scope>NUCLEOTIDE SEQUENCE</scope>
    <source>
        <strain evidence="3">ATCC 34498</strain>
    </source>
</reference>
<organism evidence="3 4">
    <name type="scientific">Hyphodiscus hymeniophilus</name>
    <dbReference type="NCBI Taxonomy" id="353542"/>
    <lineage>
        <taxon>Eukaryota</taxon>
        <taxon>Fungi</taxon>
        <taxon>Dikarya</taxon>
        <taxon>Ascomycota</taxon>
        <taxon>Pezizomycotina</taxon>
        <taxon>Leotiomycetes</taxon>
        <taxon>Helotiales</taxon>
        <taxon>Hyphodiscaceae</taxon>
        <taxon>Hyphodiscus</taxon>
    </lineage>
</organism>
<dbReference type="Proteomes" id="UP000785200">
    <property type="component" value="Unassembled WGS sequence"/>
</dbReference>
<dbReference type="PROSITE" id="PS50076">
    <property type="entry name" value="DNAJ_2"/>
    <property type="match status" value="1"/>
</dbReference>
<dbReference type="SMART" id="SM00271">
    <property type="entry name" value="DnaJ"/>
    <property type="match status" value="1"/>
</dbReference>
<feature type="compositionally biased region" description="Low complexity" evidence="1">
    <location>
        <begin position="89"/>
        <end position="102"/>
    </location>
</feature>
<evidence type="ECO:0000313" key="4">
    <source>
        <dbReference type="Proteomes" id="UP000785200"/>
    </source>
</evidence>
<dbReference type="Gene3D" id="1.10.287.110">
    <property type="entry name" value="DnaJ domain"/>
    <property type="match status" value="1"/>
</dbReference>
<dbReference type="EMBL" id="VNKQ01000004">
    <property type="protein sequence ID" value="KAG0651745.1"/>
    <property type="molecule type" value="Genomic_DNA"/>
</dbReference>
<dbReference type="PANTHER" id="PTHR43096:SF10">
    <property type="entry name" value="CHAPERONE PROTEIN DNAJ A6, CHLOROPLASTIC"/>
    <property type="match status" value="1"/>
</dbReference>